<dbReference type="AlphaFoldDB" id="A0A6L8UWJ1"/>
<feature type="transmembrane region" description="Helical" evidence="1">
    <location>
        <begin position="136"/>
        <end position="158"/>
    </location>
</feature>
<keyword evidence="1" id="KW-1133">Transmembrane helix</keyword>
<evidence type="ECO:0000313" key="3">
    <source>
        <dbReference type="Proteomes" id="UP000481087"/>
    </source>
</evidence>
<reference evidence="2 3" key="1">
    <citation type="submission" date="2019-12" db="EMBL/GenBank/DDBJ databases">
        <title>Paenibacillus sp. nov. sp. isolated from soil.</title>
        <authorList>
            <person name="Kim J."/>
            <person name="Jeong S.E."/>
            <person name="Jung H.S."/>
            <person name="Jeon C.O."/>
        </authorList>
    </citation>
    <scope>NUCLEOTIDE SEQUENCE [LARGE SCALE GENOMIC DNA]</scope>
    <source>
        <strain evidence="2 3">5J-6</strain>
    </source>
</reference>
<feature type="transmembrane region" description="Helical" evidence="1">
    <location>
        <begin position="63"/>
        <end position="83"/>
    </location>
</feature>
<comment type="caution">
    <text evidence="2">The sequence shown here is derived from an EMBL/GenBank/DDBJ whole genome shotgun (WGS) entry which is preliminary data.</text>
</comment>
<protein>
    <recommendedName>
        <fullName evidence="4">DUF2269 domain-containing protein</fullName>
    </recommendedName>
</protein>
<keyword evidence="3" id="KW-1185">Reference proteome</keyword>
<dbReference type="EMBL" id="WTUZ01000010">
    <property type="protein sequence ID" value="MZQ81469.1"/>
    <property type="molecule type" value="Genomic_DNA"/>
</dbReference>
<evidence type="ECO:0008006" key="4">
    <source>
        <dbReference type="Google" id="ProtNLM"/>
    </source>
</evidence>
<keyword evidence="1" id="KW-0812">Transmembrane</keyword>
<evidence type="ECO:0000313" key="2">
    <source>
        <dbReference type="EMBL" id="MZQ81469.1"/>
    </source>
</evidence>
<gene>
    <name evidence="2" type="ORF">GQF01_04920</name>
</gene>
<sequence>MKLINMTQKKWLLSLHILFSAIMLGTSVTFLILSITAVSSNDSGLILSCYKAMHVLSTTSVRASFIGTIVTGLLLSVWTHWGLVKYYWIIAKEILSLIALILGPIGMYIWTLQGITLITEVGAGAANQGAMVNNTISLFIGIGLQIISLVAMFLLSVFKPWGKRAR</sequence>
<organism evidence="2 3">
    <name type="scientific">Paenibacillus silvestris</name>
    <dbReference type="NCBI Taxonomy" id="2606219"/>
    <lineage>
        <taxon>Bacteria</taxon>
        <taxon>Bacillati</taxon>
        <taxon>Bacillota</taxon>
        <taxon>Bacilli</taxon>
        <taxon>Bacillales</taxon>
        <taxon>Paenibacillaceae</taxon>
        <taxon>Paenibacillus</taxon>
    </lineage>
</organism>
<feature type="transmembrane region" description="Helical" evidence="1">
    <location>
        <begin position="95"/>
        <end position="116"/>
    </location>
</feature>
<feature type="transmembrane region" description="Helical" evidence="1">
    <location>
        <begin position="12"/>
        <end position="38"/>
    </location>
</feature>
<dbReference type="Proteomes" id="UP000481087">
    <property type="component" value="Unassembled WGS sequence"/>
</dbReference>
<name>A0A6L8UWJ1_9BACL</name>
<evidence type="ECO:0000256" key="1">
    <source>
        <dbReference type="SAM" id="Phobius"/>
    </source>
</evidence>
<dbReference type="RefSeq" id="WP_161405750.1">
    <property type="nucleotide sequence ID" value="NZ_WTUZ01000010.1"/>
</dbReference>
<keyword evidence="1" id="KW-0472">Membrane</keyword>
<proteinExistence type="predicted"/>
<accession>A0A6L8UWJ1</accession>